<name>X6P839_RETFI</name>
<evidence type="ECO:0000313" key="3">
    <source>
        <dbReference type="Proteomes" id="UP000023152"/>
    </source>
</evidence>
<proteinExistence type="predicted"/>
<evidence type="ECO:0000256" key="1">
    <source>
        <dbReference type="SAM" id="MobiDB-lite"/>
    </source>
</evidence>
<accession>X6P839</accession>
<reference evidence="2 3" key="1">
    <citation type="journal article" date="2013" name="Curr. Biol.">
        <title>The Genome of the Foraminiferan Reticulomyxa filosa.</title>
        <authorList>
            <person name="Glockner G."/>
            <person name="Hulsmann N."/>
            <person name="Schleicher M."/>
            <person name="Noegel A.A."/>
            <person name="Eichinger L."/>
            <person name="Gallinger C."/>
            <person name="Pawlowski J."/>
            <person name="Sierra R."/>
            <person name="Euteneuer U."/>
            <person name="Pillet L."/>
            <person name="Moustafa A."/>
            <person name="Platzer M."/>
            <person name="Groth M."/>
            <person name="Szafranski K."/>
            <person name="Schliwa M."/>
        </authorList>
    </citation>
    <scope>NUCLEOTIDE SEQUENCE [LARGE SCALE GENOMIC DNA]</scope>
</reference>
<keyword evidence="3" id="KW-1185">Reference proteome</keyword>
<gene>
    <name evidence="2" type="ORF">RFI_02815</name>
</gene>
<dbReference type="EMBL" id="ASPP01002720">
    <property type="protein sequence ID" value="ETO34278.1"/>
    <property type="molecule type" value="Genomic_DNA"/>
</dbReference>
<evidence type="ECO:0000313" key="2">
    <source>
        <dbReference type="EMBL" id="ETO34278.1"/>
    </source>
</evidence>
<dbReference type="Proteomes" id="UP000023152">
    <property type="component" value="Unassembled WGS sequence"/>
</dbReference>
<feature type="compositionally biased region" description="Basic and acidic residues" evidence="1">
    <location>
        <begin position="144"/>
        <end position="158"/>
    </location>
</feature>
<sequence>MKEIFSDKTNNNSYINIDCILRLTCNYRIISCKAVIKKDCYSNKIVLIIDIKELYYLIVKVKTLYIGNPKKKIIFKDKICEILSINKMSETFENEDFGGLLHENDELADIRAILDDEWRQVLFYQMLGDLLNEQIENEVVEQSIEQKSEQKSEQKFEVDPNMALDIGSDEEVDMGKLNEAIERNTGDQREQVKKKKRKRIH</sequence>
<feature type="compositionally biased region" description="Basic residues" evidence="1">
    <location>
        <begin position="192"/>
        <end position="201"/>
    </location>
</feature>
<dbReference type="AlphaFoldDB" id="X6P839"/>
<protein>
    <submittedName>
        <fullName evidence="2">Uncharacterized protein</fullName>
    </submittedName>
</protein>
<organism evidence="2 3">
    <name type="scientific">Reticulomyxa filosa</name>
    <dbReference type="NCBI Taxonomy" id="46433"/>
    <lineage>
        <taxon>Eukaryota</taxon>
        <taxon>Sar</taxon>
        <taxon>Rhizaria</taxon>
        <taxon>Retaria</taxon>
        <taxon>Foraminifera</taxon>
        <taxon>Monothalamids</taxon>
        <taxon>Reticulomyxidae</taxon>
        <taxon>Reticulomyxa</taxon>
    </lineage>
</organism>
<feature type="compositionally biased region" description="Basic and acidic residues" evidence="1">
    <location>
        <begin position="173"/>
        <end position="191"/>
    </location>
</feature>
<feature type="region of interest" description="Disordered" evidence="1">
    <location>
        <begin position="142"/>
        <end position="201"/>
    </location>
</feature>
<comment type="caution">
    <text evidence="2">The sequence shown here is derived from an EMBL/GenBank/DDBJ whole genome shotgun (WGS) entry which is preliminary data.</text>
</comment>